<evidence type="ECO:0000313" key="3">
    <source>
        <dbReference type="EMBL" id="KND98577.1"/>
    </source>
</evidence>
<dbReference type="VEuPathDB" id="FungiDB:CJJ09_004993"/>
<feature type="compositionally biased region" description="Polar residues" evidence="1">
    <location>
        <begin position="318"/>
        <end position="335"/>
    </location>
</feature>
<feature type="compositionally biased region" description="Low complexity" evidence="1">
    <location>
        <begin position="431"/>
        <end position="448"/>
    </location>
</feature>
<feature type="compositionally biased region" description="Basic and acidic residues" evidence="1">
    <location>
        <begin position="15"/>
        <end position="31"/>
    </location>
</feature>
<dbReference type="PROSITE" id="PS50048">
    <property type="entry name" value="ZN2_CY6_FUNGAL_2"/>
    <property type="match status" value="1"/>
</dbReference>
<dbReference type="VEuPathDB" id="FungiDB:QG37_04473"/>
<evidence type="ECO:0000259" key="2">
    <source>
        <dbReference type="PROSITE" id="PS50048"/>
    </source>
</evidence>
<feature type="compositionally biased region" description="Low complexity" evidence="1">
    <location>
        <begin position="155"/>
        <end position="172"/>
    </location>
</feature>
<dbReference type="InterPro" id="IPR001138">
    <property type="entry name" value="Zn2Cys6_DnaBD"/>
</dbReference>
<feature type="domain" description="Zn(2)-C6 fungal-type" evidence="2">
    <location>
        <begin position="92"/>
        <end position="122"/>
    </location>
</feature>
<dbReference type="VEuPathDB" id="FungiDB:CJJ09_004994"/>
<feature type="region of interest" description="Disordered" evidence="1">
    <location>
        <begin position="144"/>
        <end position="175"/>
    </location>
</feature>
<reference evidence="4" key="1">
    <citation type="journal article" date="2015" name="BMC Genomics">
        <title>Draft genome of a commonly misdiagnosed multidrug resistant pathogen Candida auris.</title>
        <authorList>
            <person name="Chatterjee S."/>
            <person name="Alampalli S.V."/>
            <person name="Nageshan R.K."/>
            <person name="Chettiar S.T."/>
            <person name="Joshi S."/>
            <person name="Tatu U.S."/>
        </authorList>
    </citation>
    <scope>NUCLEOTIDE SEQUENCE [LARGE SCALE GENOMIC DNA]</scope>
    <source>
        <strain evidence="4">6684</strain>
    </source>
</reference>
<dbReference type="AlphaFoldDB" id="A0A0L0NWN3"/>
<dbReference type="CDD" id="cd00067">
    <property type="entry name" value="GAL4"/>
    <property type="match status" value="1"/>
</dbReference>
<name>A0A0L0NWN3_CANAR</name>
<dbReference type="EMBL" id="LGST01000031">
    <property type="protein sequence ID" value="KND98577.1"/>
    <property type="molecule type" value="Genomic_DNA"/>
</dbReference>
<dbReference type="PANTHER" id="PTHR47657">
    <property type="entry name" value="STEROL REGULATORY ELEMENT-BINDING PROTEIN ECM22"/>
    <property type="match status" value="1"/>
</dbReference>
<feature type="region of interest" description="Disordered" evidence="1">
    <location>
        <begin position="280"/>
        <end position="335"/>
    </location>
</feature>
<dbReference type="PANTHER" id="PTHR47657:SF7">
    <property type="entry name" value="STEROL REGULATORY ELEMENT-BINDING PROTEIN ECM22"/>
    <property type="match status" value="1"/>
</dbReference>
<feature type="region of interest" description="Disordered" evidence="1">
    <location>
        <begin position="411"/>
        <end position="465"/>
    </location>
</feature>
<evidence type="ECO:0000256" key="1">
    <source>
        <dbReference type="SAM" id="MobiDB-lite"/>
    </source>
</evidence>
<proteinExistence type="predicted"/>
<feature type="compositionally biased region" description="Basic residues" evidence="1">
    <location>
        <begin position="77"/>
        <end position="89"/>
    </location>
</feature>
<evidence type="ECO:0000313" key="4">
    <source>
        <dbReference type="Proteomes" id="UP000037122"/>
    </source>
</evidence>
<dbReference type="PROSITE" id="PS00463">
    <property type="entry name" value="ZN2_CY6_FUNGAL_1"/>
    <property type="match status" value="1"/>
</dbReference>
<dbReference type="Proteomes" id="UP000037122">
    <property type="component" value="Unassembled WGS sequence"/>
</dbReference>
<feature type="region of interest" description="Disordered" evidence="1">
    <location>
        <begin position="1"/>
        <end position="91"/>
    </location>
</feature>
<dbReference type="Pfam" id="PF00172">
    <property type="entry name" value="Zn_clus"/>
    <property type="match status" value="1"/>
</dbReference>
<organism evidence="3 4">
    <name type="scientific">Candidozyma auris</name>
    <name type="common">Yeast</name>
    <name type="synonym">Candida auris</name>
    <dbReference type="NCBI Taxonomy" id="498019"/>
    <lineage>
        <taxon>Eukaryota</taxon>
        <taxon>Fungi</taxon>
        <taxon>Dikarya</taxon>
        <taxon>Ascomycota</taxon>
        <taxon>Saccharomycotina</taxon>
        <taxon>Pichiomycetes</taxon>
        <taxon>Metschnikowiaceae</taxon>
        <taxon>Candidozyma</taxon>
    </lineage>
</organism>
<feature type="compositionally biased region" description="Pro residues" evidence="1">
    <location>
        <begin position="288"/>
        <end position="305"/>
    </location>
</feature>
<dbReference type="VEuPathDB" id="FungiDB:CJI97_004484"/>
<dbReference type="Gene3D" id="4.10.240.10">
    <property type="entry name" value="Zn(2)-C6 fungal-type DNA-binding domain"/>
    <property type="match status" value="1"/>
</dbReference>
<feature type="compositionally biased region" description="Low complexity" evidence="1">
    <location>
        <begin position="37"/>
        <end position="63"/>
    </location>
</feature>
<dbReference type="InterPro" id="IPR052400">
    <property type="entry name" value="Zn2-C6_fungal_TF"/>
</dbReference>
<dbReference type="GO" id="GO:0000981">
    <property type="term" value="F:DNA-binding transcription factor activity, RNA polymerase II-specific"/>
    <property type="evidence" value="ECO:0007669"/>
    <property type="project" value="InterPro"/>
</dbReference>
<dbReference type="InterPro" id="IPR036864">
    <property type="entry name" value="Zn2-C6_fun-type_DNA-bd_sf"/>
</dbReference>
<gene>
    <name evidence="3" type="ORF">QG37_04473</name>
</gene>
<dbReference type="GO" id="GO:0008270">
    <property type="term" value="F:zinc ion binding"/>
    <property type="evidence" value="ECO:0007669"/>
    <property type="project" value="InterPro"/>
</dbReference>
<dbReference type="SUPFAM" id="SSF57701">
    <property type="entry name" value="Zn2/Cys6 DNA-binding domain"/>
    <property type="match status" value="1"/>
</dbReference>
<accession>A0A0L0NWN3</accession>
<dbReference type="SMART" id="SM00066">
    <property type="entry name" value="GAL4"/>
    <property type="match status" value="1"/>
</dbReference>
<dbReference type="VEuPathDB" id="FungiDB:CJI96_0005442"/>
<dbReference type="VEuPathDB" id="FungiDB:B9J08_004421"/>
<sequence>MDVFNLALRNPLPPARKEADKSPKTRKKENGSEIPKSTPSNGSSPGNSNSENGSTSSQTNQSNAGETSHSDEEDPYRKRKTSRRKHRNSHLGCGTCKKRRIKCDENLPQCFNCVKGKLHCAYLNLDAPARNALRLAQYNQNLRQDNVKDKKDENGSNGNTNNNTSNNNNNNKNSKEPITHILLGHLPHHPVAAVAGAPPVEHVQAYMPYQIVTQPSLDPQAPPTAVPVPHQAPPGTTATILQSPYGPLLSFQPVGAVAYSPVPVQIMAPQVPVMYEDPSLMPPMQAAPHPPPPPPPPPAAAPPAPATTSPLNPLPSRGTASMTNLPPTKNSSYTDLSRANMAPTLLPSLLPLVSIAGGAAETVPPPQLPQLVVSDPAHYSSMSSANGLPANGYAPAIKQEHEPVKLPSIQTQPPKLTTHSTVASAGNSVINSHAPSKNNSAASSSVTSPVLHGNDKVPSISKLLS</sequence>
<comment type="caution">
    <text evidence="3">The sequence shown here is derived from an EMBL/GenBank/DDBJ whole genome shotgun (WGS) entry which is preliminary data.</text>
</comment>
<feature type="compositionally biased region" description="Polar residues" evidence="1">
    <location>
        <begin position="411"/>
        <end position="430"/>
    </location>
</feature>
<feature type="compositionally biased region" description="Basic and acidic residues" evidence="1">
    <location>
        <begin position="145"/>
        <end position="154"/>
    </location>
</feature>
<protein>
    <recommendedName>
        <fullName evidence="2">Zn(2)-C6 fungal-type domain-containing protein</fullName>
    </recommendedName>
</protein>
<dbReference type="VEuPathDB" id="FungiDB:CJJ07_000373"/>